<dbReference type="GO" id="GO:0016020">
    <property type="term" value="C:membrane"/>
    <property type="evidence" value="ECO:0007669"/>
    <property type="project" value="UniProtKB-SubCell"/>
</dbReference>
<feature type="transmembrane region" description="Helical" evidence="7">
    <location>
        <begin position="239"/>
        <end position="260"/>
    </location>
</feature>
<dbReference type="PANTHER" id="PTHR43791:SF65">
    <property type="entry name" value="MAJOR FACILITATOR SUPERFAMILY (MFS) PROFILE DOMAIN-CONTAINING PROTEIN-RELATED"/>
    <property type="match status" value="1"/>
</dbReference>
<evidence type="ECO:0000256" key="2">
    <source>
        <dbReference type="ARBA" id="ARBA00022448"/>
    </source>
</evidence>
<evidence type="ECO:0000256" key="7">
    <source>
        <dbReference type="SAM" id="Phobius"/>
    </source>
</evidence>
<name>A0A9Q5I1W1_SANBA</name>
<dbReference type="EMBL" id="LNZH02000140">
    <property type="protein sequence ID" value="OCB90146.1"/>
    <property type="molecule type" value="Genomic_DNA"/>
</dbReference>
<gene>
    <name evidence="8" type="ORF">A7U60_g2607</name>
</gene>
<comment type="caution">
    <text evidence="8">The sequence shown here is derived from an EMBL/GenBank/DDBJ whole genome shotgun (WGS) entry which is preliminary data.</text>
</comment>
<dbReference type="AlphaFoldDB" id="A0A9Q5I1W1"/>
<dbReference type="InterPro" id="IPR011701">
    <property type="entry name" value="MFS"/>
</dbReference>
<feature type="region of interest" description="Disordered" evidence="6">
    <location>
        <begin position="1"/>
        <end position="34"/>
    </location>
</feature>
<feature type="transmembrane region" description="Helical" evidence="7">
    <location>
        <begin position="206"/>
        <end position="227"/>
    </location>
</feature>
<evidence type="ECO:0000313" key="9">
    <source>
        <dbReference type="Proteomes" id="UP000757232"/>
    </source>
</evidence>
<keyword evidence="5 7" id="KW-0472">Membrane</keyword>
<feature type="transmembrane region" description="Helical" evidence="7">
    <location>
        <begin position="476"/>
        <end position="497"/>
    </location>
</feature>
<feature type="transmembrane region" description="Helical" evidence="7">
    <location>
        <begin position="444"/>
        <end position="464"/>
    </location>
</feature>
<dbReference type="InterPro" id="IPR036259">
    <property type="entry name" value="MFS_trans_sf"/>
</dbReference>
<keyword evidence="9" id="KW-1185">Reference proteome</keyword>
<evidence type="ECO:0000256" key="3">
    <source>
        <dbReference type="ARBA" id="ARBA00022692"/>
    </source>
</evidence>
<dbReference type="Gene3D" id="1.20.1250.20">
    <property type="entry name" value="MFS general substrate transporter like domains"/>
    <property type="match status" value="1"/>
</dbReference>
<keyword evidence="4 7" id="KW-1133">Transmembrane helix</keyword>
<dbReference type="Proteomes" id="UP000757232">
    <property type="component" value="Unassembled WGS sequence"/>
</dbReference>
<comment type="subcellular location">
    <subcellularLocation>
        <location evidence="1">Membrane</location>
        <topology evidence="1">Multi-pass membrane protein</topology>
    </subcellularLocation>
</comment>
<dbReference type="Pfam" id="PF07690">
    <property type="entry name" value="MFS_1"/>
    <property type="match status" value="1"/>
</dbReference>
<proteinExistence type="predicted"/>
<evidence type="ECO:0000256" key="6">
    <source>
        <dbReference type="SAM" id="MobiDB-lite"/>
    </source>
</evidence>
<accession>A0A9Q5I1W1</accession>
<feature type="transmembrane region" description="Helical" evidence="7">
    <location>
        <begin position="120"/>
        <end position="140"/>
    </location>
</feature>
<dbReference type="OrthoDB" id="2985014at2759"/>
<feature type="transmembrane region" description="Helical" evidence="7">
    <location>
        <begin position="171"/>
        <end position="194"/>
    </location>
</feature>
<feature type="transmembrane region" description="Helical" evidence="7">
    <location>
        <begin position="316"/>
        <end position="339"/>
    </location>
</feature>
<feature type="transmembrane region" description="Helical" evidence="7">
    <location>
        <begin position="351"/>
        <end position="375"/>
    </location>
</feature>
<evidence type="ECO:0000256" key="1">
    <source>
        <dbReference type="ARBA" id="ARBA00004141"/>
    </source>
</evidence>
<feature type="transmembrane region" description="Helical" evidence="7">
    <location>
        <begin position="381"/>
        <end position="399"/>
    </location>
</feature>
<evidence type="ECO:0000256" key="5">
    <source>
        <dbReference type="ARBA" id="ARBA00023136"/>
    </source>
</evidence>
<feature type="transmembrane region" description="Helical" evidence="7">
    <location>
        <begin position="146"/>
        <end position="164"/>
    </location>
</feature>
<dbReference type="SUPFAM" id="SSF103473">
    <property type="entry name" value="MFS general substrate transporter"/>
    <property type="match status" value="1"/>
</dbReference>
<organism evidence="8 9">
    <name type="scientific">Sanghuangporus baumii</name>
    <name type="common">Phellinus baumii</name>
    <dbReference type="NCBI Taxonomy" id="108892"/>
    <lineage>
        <taxon>Eukaryota</taxon>
        <taxon>Fungi</taxon>
        <taxon>Dikarya</taxon>
        <taxon>Basidiomycota</taxon>
        <taxon>Agaricomycotina</taxon>
        <taxon>Agaricomycetes</taxon>
        <taxon>Hymenochaetales</taxon>
        <taxon>Hymenochaetaceae</taxon>
        <taxon>Sanghuangporus</taxon>
    </lineage>
</organism>
<reference evidence="8" key="1">
    <citation type="submission" date="2016-06" db="EMBL/GenBank/DDBJ databases">
        <title>Draft Genome sequence of the fungus Inonotus baumii.</title>
        <authorList>
            <person name="Zhu H."/>
            <person name="Lin W."/>
        </authorList>
    </citation>
    <scope>NUCLEOTIDE SEQUENCE</scope>
    <source>
        <strain evidence="8">821</strain>
    </source>
</reference>
<sequence length="537" mass="59794">MASLSGPEQTLRKSEEKAVDDIESKHAASTSDADVNDSNKVKLGYDYGFGDGENPYYVPDLEYTAEEEHKVVHILDTRLFPWILLTTFVLNMDRTNNSNAISDNLPEDLGFTIDVVNTAVALNAVCFSVTCISGAIIAKIAGPARWISILMFSWGLVTLAHALITDKSGYLAVRCFIAITEGGVIPATLVYLGAFYKSTELASRLAWFWGVQSIASAVSGLMASGLLKMRGVSGLYGWKWLFIVDGILTVIVSFLTWFYLPINVASTKGGLRGRKPWFDEKQIRISVTRVIRDDLAKRKYETKVTWVDIKDALTDIGLWLHLIITIIGQTPTVPLATYLPTVIASFNFNVFVSNALTAPPYTLLCITMVLCVWSSDRLRERGWHGTFGAVWFLVGWILLRALPHSASRGVKYIGACVVQSWPMTHPLNIAWMDENMGTIGKKTIASGMVIAAANIYGTWASQIYQDDDSPDFKRGNTINIVFSGVAVLLFVFTKWYYAHLNARNARVWAAMSEEERRREELEAEKKGNRSVTFRFTT</sequence>
<keyword evidence="2" id="KW-0813">Transport</keyword>
<evidence type="ECO:0000313" key="8">
    <source>
        <dbReference type="EMBL" id="OCB90146.1"/>
    </source>
</evidence>
<keyword evidence="3 7" id="KW-0812">Transmembrane</keyword>
<protein>
    <submittedName>
        <fullName evidence="8">MFS general substrate transporter</fullName>
    </submittedName>
</protein>
<dbReference type="PANTHER" id="PTHR43791">
    <property type="entry name" value="PERMEASE-RELATED"/>
    <property type="match status" value="1"/>
</dbReference>
<feature type="compositionally biased region" description="Basic and acidic residues" evidence="6">
    <location>
        <begin position="10"/>
        <end position="26"/>
    </location>
</feature>
<evidence type="ECO:0000256" key="4">
    <source>
        <dbReference type="ARBA" id="ARBA00022989"/>
    </source>
</evidence>
<dbReference type="GO" id="GO:0022857">
    <property type="term" value="F:transmembrane transporter activity"/>
    <property type="evidence" value="ECO:0007669"/>
    <property type="project" value="InterPro"/>
</dbReference>